<keyword evidence="2" id="KW-1185">Reference proteome</keyword>
<dbReference type="InterPro" id="IPR036390">
    <property type="entry name" value="WH_DNA-bd_sf"/>
</dbReference>
<reference evidence="1" key="1">
    <citation type="submission" date="2022-05" db="EMBL/GenBank/DDBJ databases">
        <title>Genomic analysis of Brachybacterium sp. CBA3104.</title>
        <authorList>
            <person name="Roh S.W."/>
            <person name="Kim Y.B."/>
            <person name="Kim Y."/>
        </authorList>
    </citation>
    <scope>NUCLEOTIDE SEQUENCE</scope>
    <source>
        <strain evidence="1">CBA3104</strain>
    </source>
</reference>
<sequence length="107" mass="12257">MTKTPIYIQISEWLRDEVAHRPPGALMPTINEISHRFDVNGVQTVRNAYQILMDDDLVERLDSPRRWVVIDHGQEAEPAPSSQDLLDELVANLERAAELARELRLVT</sequence>
<dbReference type="InterPro" id="IPR036388">
    <property type="entry name" value="WH-like_DNA-bd_sf"/>
</dbReference>
<dbReference type="EMBL" id="CP097218">
    <property type="protein sequence ID" value="UQN31518.1"/>
    <property type="molecule type" value="Genomic_DNA"/>
</dbReference>
<protein>
    <submittedName>
        <fullName evidence="1">GntR family transcriptional regulator</fullName>
    </submittedName>
</protein>
<evidence type="ECO:0000313" key="1">
    <source>
        <dbReference type="EMBL" id="UQN31518.1"/>
    </source>
</evidence>
<dbReference type="Proteomes" id="UP001055868">
    <property type="component" value="Chromosome"/>
</dbReference>
<dbReference type="RefSeq" id="WP_249480926.1">
    <property type="nucleotide sequence ID" value="NZ_CP097218.1"/>
</dbReference>
<name>A0ABY4NAC9_9MICO</name>
<gene>
    <name evidence="1" type="ORF">M4486_09690</name>
</gene>
<organism evidence="1 2">
    <name type="scientific">Brachybacterium kimchii</name>
    <dbReference type="NCBI Taxonomy" id="2942909"/>
    <lineage>
        <taxon>Bacteria</taxon>
        <taxon>Bacillati</taxon>
        <taxon>Actinomycetota</taxon>
        <taxon>Actinomycetes</taxon>
        <taxon>Micrococcales</taxon>
        <taxon>Dermabacteraceae</taxon>
        <taxon>Brachybacterium</taxon>
    </lineage>
</organism>
<proteinExistence type="predicted"/>
<dbReference type="SUPFAM" id="SSF46785">
    <property type="entry name" value="Winged helix' DNA-binding domain"/>
    <property type="match status" value="1"/>
</dbReference>
<evidence type="ECO:0000313" key="2">
    <source>
        <dbReference type="Proteomes" id="UP001055868"/>
    </source>
</evidence>
<dbReference type="Gene3D" id="1.10.10.10">
    <property type="entry name" value="Winged helix-like DNA-binding domain superfamily/Winged helix DNA-binding domain"/>
    <property type="match status" value="1"/>
</dbReference>
<accession>A0ABY4NAC9</accession>